<dbReference type="PANTHER" id="PTHR40050:SF1">
    <property type="entry name" value="INNER SPORE COAT PROTEIN H"/>
    <property type="match status" value="1"/>
</dbReference>
<feature type="compositionally biased region" description="Polar residues" evidence="1">
    <location>
        <begin position="202"/>
        <end position="219"/>
    </location>
</feature>
<dbReference type="EMBL" id="BDFD01000004">
    <property type="protein sequence ID" value="GAV19782.1"/>
    <property type="molecule type" value="Genomic_DNA"/>
</dbReference>
<organism evidence="4 5">
    <name type="scientific">Mariprofundus micogutta</name>
    <dbReference type="NCBI Taxonomy" id="1921010"/>
    <lineage>
        <taxon>Bacteria</taxon>
        <taxon>Pseudomonadati</taxon>
        <taxon>Pseudomonadota</taxon>
        <taxon>Candidatius Mariprofundia</taxon>
        <taxon>Mariprofundales</taxon>
        <taxon>Mariprofundaceae</taxon>
        <taxon>Mariprofundus</taxon>
    </lineage>
</organism>
<evidence type="ECO:0000313" key="5">
    <source>
        <dbReference type="Proteomes" id="UP000231632"/>
    </source>
</evidence>
<evidence type="ECO:0000256" key="1">
    <source>
        <dbReference type="SAM" id="MobiDB-lite"/>
    </source>
</evidence>
<sequence>MADRKSLFVHLAALSMMTVSASAWLFAAEGDVYQMMNSSGLHQSPDDSSDIVATAQRGERATELESKGAWKKVILQSGDVGWTYTSSLDLVPSSLQAKGGQWNDVESRAKQGADSSWAATETDLAGKAASATLAQGDVVVAFDLDEPVVLPVKGLDAVDGEQSVRVIEDAPVETNQTVQSKTAGEVDVAEPVAVEAAAEEVTNTPASQQSVDTIDQSEMTKADQPAESVQLADSADSASEQQVVEVIDQEIMTEAAQPAEPVQLADTAEPVSEQQPLEVINQNVVAEAEPEQSVEQVQLVDTKKDQTAPAQVAEQQPIQTIDQNDSANEVVAEPVEVIAHEAVVEEKPATAEQAAPESAVAPVNETAPVDETSMARVAVDAPAEAVAADEIVETADEPLVEEVASTQEASMLPGDTAGAEEQVVKTTTIRSGPGSLYDVLGWAGTGARIETLEQQGSWLKVRMRDSGRVGWIEADAMHASSEPQMDMVESKPEPMAVETTPLDTQADENEVTVFEAKPEATAPTAETPVEKSVPQTAMNQEVSVTSDPAPVVEVVPQPEPVPTEVAPVTPHSSENGVTVFETSQTTSAKLEPLKAKESTTVVDSQAVAPVKQDIAASPAPEPQAVEVAPQTEAEPVRVTSTAVSPVENKVVAAEVAPPVVQTMTEEPIIDGQKKQLTKTTTIRSAPGALSEMLGWAGSGAMVVILQQQDSWLKVRMADSGRIGWIDSTSVQQVSSVPQQVAATPVSTSPDVKAEVVESKPVEKPVEKPQPVTTEPVAKPEVAPVQMDAAAVPANESPDKNLMRFTRKANLRAGPDAKYDVVTWAGIDAYANQLDSRGDWLKVQMQESKRIGWAYKSSMQLASAATPSTVVANDAQVEVEPVPVIEHKTGPLYFFKQTTNLRAGPDKKYDVVAWGARNESASELQRKGSWSKVRMTLSNRIGWVFNSALVRAETTPVVTVASNKAASKTTPVKQADANSKLYKVTKTSTLRVHAQEQSEINSWVAKGETVAILQSSDGWARVNPQNDGKDAGWMKSELLQEIKPAVQPVSPEHVITKHNVDQYKKRISHGETFNFSYAALEHALYKIPVEELYINMDEGYLDAVFKKGTYDRSEFDIEMRTKGHTLNKTLLGTVNVLGSSTRVFAKKSLLIKLDKEGGRWYGHRRIALRSMASDKAMMREWMAWKLMAAVGMKVPEVHLVRVTFNEGRRVGLYLSIEWMGTNFLAANNMDIRGEFYQPEDSEYCGDLKSTDRLDVCFNKITPQDEDYSSLSDMATAVSQARVDEMHTVLARHFEDESVINWIAVNALVTDGDTYNKNYWLYRDPTANKWTIIPWDYNLTFGRTYDPFTEKPYKIFNDNFQYYYPPDVGVSNPLKDKALTNPRLKYRLMQKIRHLLGLEANGPEDTFGWFSPTVMHARIGNLASVIGKELYKDNFIVYGEDDFRKTYEALMYYVTAHDHFLNKKLFGSYKWTPADPDAAPIFDWPLPTELHGKGVIKAGRDSIYMTDAGWGLFAGHLVLNHPVATRTAVNMKVEGGQKPKYLPSGQSSARCVQRSWVLSVGSGVSTSGDLMVEYLQENSRRTEVPVTVHEDRLELWMNDGNRWKPLKTEVNEYSNTLTARGVPLRSGRNHRFVACSPF</sequence>
<reference evidence="4 5" key="1">
    <citation type="journal article" date="2017" name="Arch. Microbiol.">
        <title>Mariprofundus micogutta sp. nov., a novel iron-oxidizing zetaproteobacterium isolated from a deep-sea hydrothermal field at the Bayonnaise knoll of the Izu-Ogasawara arc, and a description of Mariprofundales ord. nov. and Zetaproteobacteria classis nov.</title>
        <authorList>
            <person name="Makita H."/>
            <person name="Tanaka E."/>
            <person name="Mitsunobu S."/>
            <person name="Miyazaki M."/>
            <person name="Nunoura T."/>
            <person name="Uematsu K."/>
            <person name="Takaki Y."/>
            <person name="Nishi S."/>
            <person name="Shimamura S."/>
            <person name="Takai K."/>
        </authorList>
    </citation>
    <scope>NUCLEOTIDE SEQUENCE [LARGE SCALE GENOMIC DNA]</scope>
    <source>
        <strain evidence="4 5">ET2</strain>
    </source>
</reference>
<dbReference type="Pfam" id="PF08757">
    <property type="entry name" value="CotH"/>
    <property type="match status" value="1"/>
</dbReference>
<feature type="domain" description="SH3b" evidence="3">
    <location>
        <begin position="671"/>
        <end position="734"/>
    </location>
</feature>
<keyword evidence="4" id="KW-0946">Virion</keyword>
<feature type="domain" description="SH3b" evidence="3">
    <location>
        <begin position="889"/>
        <end position="952"/>
    </location>
</feature>
<feature type="chain" id="PRO_5012724701" evidence="2">
    <location>
        <begin position="22"/>
        <end position="1636"/>
    </location>
</feature>
<dbReference type="PANTHER" id="PTHR40050">
    <property type="entry name" value="INNER SPORE COAT PROTEIN H"/>
    <property type="match status" value="1"/>
</dbReference>
<feature type="domain" description="SH3b" evidence="3">
    <location>
        <begin position="976"/>
        <end position="1041"/>
    </location>
</feature>
<dbReference type="Proteomes" id="UP000231632">
    <property type="component" value="Unassembled WGS sequence"/>
</dbReference>
<dbReference type="Gene3D" id="2.30.30.40">
    <property type="entry name" value="SH3 Domains"/>
    <property type="match status" value="5"/>
</dbReference>
<evidence type="ECO:0000259" key="3">
    <source>
        <dbReference type="SMART" id="SM00287"/>
    </source>
</evidence>
<dbReference type="STRING" id="1921010.MMIC_P0740"/>
<dbReference type="OrthoDB" id="3235126at2"/>
<dbReference type="RefSeq" id="WP_072659110.1">
    <property type="nucleotide sequence ID" value="NZ_BDFD01000004.1"/>
</dbReference>
<keyword evidence="5" id="KW-1185">Reference proteome</keyword>
<comment type="caution">
    <text evidence="4">The sequence shown here is derived from an EMBL/GenBank/DDBJ whole genome shotgun (WGS) entry which is preliminary data.</text>
</comment>
<dbReference type="InterPro" id="IPR003646">
    <property type="entry name" value="SH3-like_bac-type"/>
</dbReference>
<dbReference type="Pfam" id="PF08239">
    <property type="entry name" value="SH3_3"/>
    <property type="match status" value="1"/>
</dbReference>
<dbReference type="InterPro" id="IPR014867">
    <property type="entry name" value="Spore_coat_CotH_CotH2/3/7"/>
</dbReference>
<proteinExistence type="predicted"/>
<gene>
    <name evidence="4" type="ORF">MMIC_P0740</name>
</gene>
<name>A0A1L8CLJ6_9PROT</name>
<keyword evidence="2" id="KW-0732">Signal</keyword>
<accession>A0A1L8CLJ6</accession>
<protein>
    <submittedName>
        <fullName evidence="4">Spore coat protein H</fullName>
    </submittedName>
</protein>
<feature type="domain" description="SH3b" evidence="3">
    <location>
        <begin position="419"/>
        <end position="480"/>
    </location>
</feature>
<evidence type="ECO:0000256" key="2">
    <source>
        <dbReference type="SAM" id="SignalP"/>
    </source>
</evidence>
<keyword evidence="4" id="KW-0167">Capsid protein</keyword>
<dbReference type="SMART" id="SM00287">
    <property type="entry name" value="SH3b"/>
    <property type="match status" value="4"/>
</dbReference>
<evidence type="ECO:0000313" key="4">
    <source>
        <dbReference type="EMBL" id="GAV19782.1"/>
    </source>
</evidence>
<feature type="region of interest" description="Disordered" evidence="1">
    <location>
        <begin position="198"/>
        <end position="240"/>
    </location>
</feature>
<feature type="signal peptide" evidence="2">
    <location>
        <begin position="1"/>
        <end position="21"/>
    </location>
</feature>